<feature type="transmembrane region" description="Helical" evidence="3">
    <location>
        <begin position="788"/>
        <end position="809"/>
    </location>
</feature>
<feature type="transmembrane region" description="Helical" evidence="3">
    <location>
        <begin position="1032"/>
        <end position="1058"/>
    </location>
</feature>
<dbReference type="InterPro" id="IPR036457">
    <property type="entry name" value="PPM-type-like_dom_sf"/>
</dbReference>
<feature type="domain" description="PPM-type phosphatase" evidence="4">
    <location>
        <begin position="1526"/>
        <end position="1653"/>
    </location>
</feature>
<keyword evidence="3" id="KW-0472">Membrane</keyword>
<dbReference type="EMBL" id="LSRX01000026">
    <property type="protein sequence ID" value="OLQ13605.1"/>
    <property type="molecule type" value="Genomic_DNA"/>
</dbReference>
<proteinExistence type="predicted"/>
<sequence>MWAAVSGLEFPGASSDSSGGGAAIMKTATQGRKSSAIFRSCSASIGGCLYTVGSFSQAEECTVIFENCTGASVASGSPLGDERVGELKVPAAEVHACGLSTGGSFSQAEECTVIFENCTGASVASGSSLGDERVGELKVFKREILGSATVAGGGLYAGGSFSQAEESAVTFENCSGGGGARVNENFTQGRNSSAIFRSCSASFGGGLSITGGTVRHDGSLAFEECNASNTGGGLYMVGGQGLFGKLLFDRCDADVAAAALAAIAANGTEAELRLEELSLLRDSEGNGDDIAVAGLLKLGAVHLSTESSSGTFYANAATRAGFLCPLGTGWVDLEAWHGFGCLVWLACIALKCSRRKPTLTMRPGLMVELQDIKRSFHCPNEAVQWITLLSQRTFLFAIGALSAFGAKKAGDLKQSSIYLNQLMAFATISNTILAAVLQTQTAKDIKSDAANFFFNAAMHTAETASGQGSLRSASSQCLLSYLGYEKTLPLLPSAIACVEMTPPGSRAFIARFFLEVPGSPVRRRKILQSRQRLRWNGPNKVAGGLILFMAAALWTWPLGWPVYGQLSLSRSDEDPKPSHVVFLTSKYQRSYALFETERLIRLDAHLGPEGESGFDEFKELARHVSSMGEKMERQEAEIERQAAELQKQADQIVDLKERNAMSLATQAIPPTEWGCLTPQQKLMLQLLLVLFFSLVAVPVPLLIPINDPREGPLNNMAFFYGYNVFVIVYYLPGRSAQKLRSVQTLQLLLELPPVKSPGGETMLKRSMTESSAMSYLQKASYAEKVKRVVFYALVIFGWCTGYFLCALPWGTDLIYSYNMLYAAPPTFAMVDWMFLILLGHRYWNFKTLVLVFVYNFLTLAPVLVLCGVVFSCAYFNAPVAEFFGALVSWVVMEAVGLASDKVLNILVPWAGYSLEHYYQVGNALVFSSVLTFSEVILFPSTNSWWALAGVVLVDTLGSLLQLRVLYKCTIADIQAGQGVSAETKRALWTQCEIDVARFWPVVVALPPLLWLMDERNPNRQYYYLFECTTSDHMNITVVCILVKLGWTCVLTGLDVYLCTQWGIGPHRAQQMLKMYDKHWVMMAATFALTGAIFTSCWLVKHDGLKTLFTFIGALLPISSSPALQMGLVVWVSLFLYCRYQPYHTPEWNWIEICLLFTSLANEFHWGHSVPTQQSIIFATAAVAAMASAIMSFRVMQELIREQRPEGSGDTQAREHQLVADEETGNHQTEFCELQSRLLLLSKRHLNPAECRLVSWPVLEDEPSAGLSKPADHSCPYLEPSMMNEVPVAQVKTSRNASATMAFQKYRQEAEQNDEDADSRANYVKINVEIVENRFRAKLHLEVAKSFGVFGPTRESRPEAINDGVELGRAFVADGAAGARRVAASLTSRKWTLKEIQEADESLLEGFVLNSGHGSSGDTKRRLLPRGEGWVRHDDVTLVNPQSQVYFVQEGSKAGTFLRMDPSTKKMVEAGEPHVPQDFKAVIRGATASCVRRGAKTERAVLLNNINKIARLALKFPLSFVDSPGCAYALFQGLRTAESAQWCAENFHKKLLPFLAERIHSYETSELQRLLERTLEALDAEILKSAHAFCGCSALLVLVLGERIVAAGVGDVRAVLLPEKGQPQEVLACAGSLTSAAELERVREASGIVQDGLVYGCMDGLDEAGRILAARSSFEPRPFSRAPRRPFLSAMASPTSRDAAVDYKGLGHKQAQPEGRTSRKWYLVGAGLALLGVAGVAAKAAHSGGAVFSSSATLGGTIQEAQTWEELPGIDKVIRKAQSLKQDKPLRNLQDLFYDSQPEEQWRELVKRSVSGNGMVL</sequence>
<dbReference type="OrthoDB" id="421772at2759"/>
<keyword evidence="1" id="KW-0175">Coiled coil</keyword>
<feature type="region of interest" description="Disordered" evidence="2">
    <location>
        <begin position="1"/>
        <end position="21"/>
    </location>
</feature>
<feature type="transmembrane region" description="Helical" evidence="3">
    <location>
        <begin position="682"/>
        <end position="703"/>
    </location>
</feature>
<feature type="transmembrane region" description="Helical" evidence="3">
    <location>
        <begin position="1106"/>
        <end position="1135"/>
    </location>
</feature>
<feature type="transmembrane region" description="Helical" evidence="3">
    <location>
        <begin position="821"/>
        <end position="839"/>
    </location>
</feature>
<evidence type="ECO:0000313" key="5">
    <source>
        <dbReference type="EMBL" id="OLQ13605.1"/>
    </source>
</evidence>
<keyword evidence="3" id="KW-1133">Transmembrane helix</keyword>
<feature type="transmembrane region" description="Helical" evidence="3">
    <location>
        <begin position="920"/>
        <end position="938"/>
    </location>
</feature>
<feature type="transmembrane region" description="Helical" evidence="3">
    <location>
        <begin position="851"/>
        <end position="876"/>
    </location>
</feature>
<dbReference type="InterPro" id="IPR001932">
    <property type="entry name" value="PPM-type_phosphatase-like_dom"/>
</dbReference>
<organism evidence="5 6">
    <name type="scientific">Symbiodinium microadriaticum</name>
    <name type="common">Dinoflagellate</name>
    <name type="synonym">Zooxanthella microadriatica</name>
    <dbReference type="NCBI Taxonomy" id="2951"/>
    <lineage>
        <taxon>Eukaryota</taxon>
        <taxon>Sar</taxon>
        <taxon>Alveolata</taxon>
        <taxon>Dinophyceae</taxon>
        <taxon>Suessiales</taxon>
        <taxon>Symbiodiniaceae</taxon>
        <taxon>Symbiodinium</taxon>
    </lineage>
</organism>
<evidence type="ECO:0000256" key="3">
    <source>
        <dbReference type="SAM" id="Phobius"/>
    </source>
</evidence>
<reference evidence="5 6" key="1">
    <citation type="submission" date="2016-02" db="EMBL/GenBank/DDBJ databases">
        <title>Genome analysis of coral dinoflagellate symbionts highlights evolutionary adaptations to a symbiotic lifestyle.</title>
        <authorList>
            <person name="Aranda M."/>
            <person name="Li Y."/>
            <person name="Liew Y.J."/>
            <person name="Baumgarten S."/>
            <person name="Simakov O."/>
            <person name="Wilson M."/>
            <person name="Piel J."/>
            <person name="Ashoor H."/>
            <person name="Bougouffa S."/>
            <person name="Bajic V.B."/>
            <person name="Ryu T."/>
            <person name="Ravasi T."/>
            <person name="Bayer T."/>
            <person name="Micklem G."/>
            <person name="Kim H."/>
            <person name="Bhak J."/>
            <person name="Lajeunesse T.C."/>
            <person name="Voolstra C.R."/>
        </authorList>
    </citation>
    <scope>NUCLEOTIDE SEQUENCE [LARGE SCALE GENOMIC DNA]</scope>
    <source>
        <strain evidence="5 6">CCMP2467</strain>
    </source>
</reference>
<protein>
    <recommendedName>
        <fullName evidence="4">PPM-type phosphatase domain-containing protein</fullName>
    </recommendedName>
</protein>
<feature type="transmembrane region" description="Helical" evidence="3">
    <location>
        <begin position="1079"/>
        <end position="1100"/>
    </location>
</feature>
<evidence type="ECO:0000256" key="1">
    <source>
        <dbReference type="SAM" id="Coils"/>
    </source>
</evidence>
<feature type="transmembrane region" description="Helical" evidence="3">
    <location>
        <begin position="715"/>
        <end position="731"/>
    </location>
</feature>
<dbReference type="Proteomes" id="UP000186817">
    <property type="component" value="Unassembled WGS sequence"/>
</dbReference>
<dbReference type="Pfam" id="PF00481">
    <property type="entry name" value="PP2C"/>
    <property type="match status" value="1"/>
</dbReference>
<dbReference type="SUPFAM" id="SSF81606">
    <property type="entry name" value="PP2C-like"/>
    <property type="match status" value="1"/>
</dbReference>
<accession>A0A1Q9F1R6</accession>
<gene>
    <name evidence="5" type="ORF">AK812_SmicGene2435</name>
</gene>
<feature type="transmembrane region" description="Helical" evidence="3">
    <location>
        <begin position="541"/>
        <end position="563"/>
    </location>
</feature>
<feature type="transmembrane region" description="Helical" evidence="3">
    <location>
        <begin position="944"/>
        <end position="966"/>
    </location>
</feature>
<evidence type="ECO:0000256" key="2">
    <source>
        <dbReference type="SAM" id="MobiDB-lite"/>
    </source>
</evidence>
<name>A0A1Q9F1R6_SYMMI</name>
<evidence type="ECO:0000313" key="6">
    <source>
        <dbReference type="Proteomes" id="UP000186817"/>
    </source>
</evidence>
<evidence type="ECO:0000259" key="4">
    <source>
        <dbReference type="Pfam" id="PF00481"/>
    </source>
</evidence>
<comment type="caution">
    <text evidence="5">The sequence shown here is derived from an EMBL/GenBank/DDBJ whole genome shotgun (WGS) entry which is preliminary data.</text>
</comment>
<feature type="transmembrane region" description="Helical" evidence="3">
    <location>
        <begin position="882"/>
        <end position="899"/>
    </location>
</feature>
<dbReference type="Gene3D" id="3.60.40.10">
    <property type="entry name" value="PPM-type phosphatase domain"/>
    <property type="match status" value="1"/>
</dbReference>
<keyword evidence="3" id="KW-0812">Transmembrane</keyword>
<feature type="coiled-coil region" evidence="1">
    <location>
        <begin position="624"/>
        <end position="658"/>
    </location>
</feature>
<keyword evidence="6" id="KW-1185">Reference proteome</keyword>